<evidence type="ECO:0000256" key="9">
    <source>
        <dbReference type="SAM" id="MobiDB-lite"/>
    </source>
</evidence>
<dbReference type="eggNOG" id="KOG0849">
    <property type="taxonomic scope" value="Eukaryota"/>
</dbReference>
<dbReference type="OrthoDB" id="6159439at2759"/>
<keyword evidence="4 7" id="KW-0238">DNA-binding</keyword>
<evidence type="ECO:0000256" key="8">
    <source>
        <dbReference type="RuleBase" id="RU000682"/>
    </source>
</evidence>
<feature type="region of interest" description="Disordered" evidence="9">
    <location>
        <begin position="275"/>
        <end position="316"/>
    </location>
</feature>
<keyword evidence="3" id="KW-0217">Developmental protein</keyword>
<name>M7AXN4_CHEMY</name>
<evidence type="ECO:0000313" key="12">
    <source>
        <dbReference type="Proteomes" id="UP000031443"/>
    </source>
</evidence>
<feature type="domain" description="Homeobox" evidence="10">
    <location>
        <begin position="62"/>
        <end position="122"/>
    </location>
</feature>
<dbReference type="PROSITE" id="PS50071">
    <property type="entry name" value="HOMEOBOX_2"/>
    <property type="match status" value="1"/>
</dbReference>
<sequence>MDLYPTPHAAHGGGRAPPEGRFPGNFPTARSEGAGGGCPSLSPDLSPPAPFPPDAAELVPSISQRRKRTNFTAAQLETLELVFSDTMYPDIYLREKLAAMTQIPESRIQVWFQNRRAKSRRQRGKPCSSPGAAEPFPGPKAPAKNAYLPVGIRQHPSRTERHGYSQAPVGPSGAACATRPPFPSNHASTSGKALEGYPPHYALSGVAQIIQIKEENASPYQWPSNLPFQPGLGVDFESVPPNRTVGPEMNFLVPSLPLSAGAGRHGGMGKLCGPRSQTPQTMCGQYSPISDAEDTSSYSESGSEWEESTLSAFRGI</sequence>
<comment type="subcellular location">
    <subcellularLocation>
        <location evidence="1 7 8">Nucleus</location>
    </subcellularLocation>
</comment>
<gene>
    <name evidence="11" type="ORF">UY3_18468</name>
</gene>
<dbReference type="EMBL" id="KB600878">
    <property type="protein sequence ID" value="EMP24543.1"/>
    <property type="molecule type" value="Genomic_DNA"/>
</dbReference>
<accession>M7AXN4</accession>
<dbReference type="Pfam" id="PF00046">
    <property type="entry name" value="Homeodomain"/>
    <property type="match status" value="1"/>
</dbReference>
<dbReference type="Gene3D" id="1.10.10.60">
    <property type="entry name" value="Homeodomain-like"/>
    <property type="match status" value="1"/>
</dbReference>
<evidence type="ECO:0000256" key="2">
    <source>
        <dbReference type="ARBA" id="ARBA00005733"/>
    </source>
</evidence>
<dbReference type="InterPro" id="IPR001356">
    <property type="entry name" value="HD"/>
</dbReference>
<dbReference type="InterPro" id="IPR042917">
    <property type="entry name" value="MIXL1"/>
</dbReference>
<dbReference type="GO" id="GO:0001228">
    <property type="term" value="F:DNA-binding transcription activator activity, RNA polymerase II-specific"/>
    <property type="evidence" value="ECO:0007669"/>
    <property type="project" value="InterPro"/>
</dbReference>
<feature type="compositionally biased region" description="Polar residues" evidence="9">
    <location>
        <begin position="275"/>
        <end position="288"/>
    </location>
</feature>
<reference evidence="12" key="1">
    <citation type="journal article" date="2013" name="Nat. Genet.">
        <title>The draft genomes of soft-shell turtle and green sea turtle yield insights into the development and evolution of the turtle-specific body plan.</title>
        <authorList>
            <person name="Wang Z."/>
            <person name="Pascual-Anaya J."/>
            <person name="Zadissa A."/>
            <person name="Li W."/>
            <person name="Niimura Y."/>
            <person name="Huang Z."/>
            <person name="Li C."/>
            <person name="White S."/>
            <person name="Xiong Z."/>
            <person name="Fang D."/>
            <person name="Wang B."/>
            <person name="Ming Y."/>
            <person name="Chen Y."/>
            <person name="Zheng Y."/>
            <person name="Kuraku S."/>
            <person name="Pignatelli M."/>
            <person name="Herrero J."/>
            <person name="Beal K."/>
            <person name="Nozawa M."/>
            <person name="Li Q."/>
            <person name="Wang J."/>
            <person name="Zhang H."/>
            <person name="Yu L."/>
            <person name="Shigenobu S."/>
            <person name="Wang J."/>
            <person name="Liu J."/>
            <person name="Flicek P."/>
            <person name="Searle S."/>
            <person name="Wang J."/>
            <person name="Kuratani S."/>
            <person name="Yin Y."/>
            <person name="Aken B."/>
            <person name="Zhang G."/>
            <person name="Irie N."/>
        </authorList>
    </citation>
    <scope>NUCLEOTIDE SEQUENCE [LARGE SCALE GENOMIC DNA]</scope>
</reference>
<dbReference type="GO" id="GO:0005634">
    <property type="term" value="C:nucleus"/>
    <property type="evidence" value="ECO:0007669"/>
    <property type="project" value="UniProtKB-SubCell"/>
</dbReference>
<dbReference type="SMART" id="SM00389">
    <property type="entry name" value="HOX"/>
    <property type="match status" value="1"/>
</dbReference>
<proteinExistence type="inferred from homology"/>
<feature type="region of interest" description="Disordered" evidence="9">
    <location>
        <begin position="114"/>
        <end position="142"/>
    </location>
</feature>
<dbReference type="STRING" id="8469.M7AXN4"/>
<feature type="DNA-binding region" description="Homeobox" evidence="7">
    <location>
        <begin position="64"/>
        <end position="123"/>
    </location>
</feature>
<evidence type="ECO:0000256" key="4">
    <source>
        <dbReference type="ARBA" id="ARBA00023125"/>
    </source>
</evidence>
<evidence type="ECO:0000256" key="3">
    <source>
        <dbReference type="ARBA" id="ARBA00022473"/>
    </source>
</evidence>
<dbReference type="PANTHER" id="PTHR47656:SF1">
    <property type="entry name" value="HOMEOBOX PROTEIN MIXL1"/>
    <property type="match status" value="1"/>
</dbReference>
<evidence type="ECO:0000256" key="6">
    <source>
        <dbReference type="ARBA" id="ARBA00023242"/>
    </source>
</evidence>
<keyword evidence="6 7" id="KW-0539">Nucleus</keyword>
<dbReference type="CDD" id="cd00086">
    <property type="entry name" value="homeodomain"/>
    <property type="match status" value="1"/>
</dbReference>
<protein>
    <submittedName>
        <fullName evidence="11">Homeobox protein MIXL1</fullName>
    </submittedName>
</protein>
<feature type="compositionally biased region" description="Basic residues" evidence="9">
    <location>
        <begin position="115"/>
        <end position="124"/>
    </location>
</feature>
<dbReference type="Proteomes" id="UP000031443">
    <property type="component" value="Unassembled WGS sequence"/>
</dbReference>
<evidence type="ECO:0000313" key="11">
    <source>
        <dbReference type="EMBL" id="EMP24543.1"/>
    </source>
</evidence>
<comment type="similarity">
    <text evidence="2">Belongs to the paired homeobox family.</text>
</comment>
<keyword evidence="12" id="KW-1185">Reference proteome</keyword>
<evidence type="ECO:0000259" key="10">
    <source>
        <dbReference type="PROSITE" id="PS50071"/>
    </source>
</evidence>
<evidence type="ECO:0000256" key="1">
    <source>
        <dbReference type="ARBA" id="ARBA00004123"/>
    </source>
</evidence>
<feature type="region of interest" description="Disordered" evidence="9">
    <location>
        <begin position="1"/>
        <end position="54"/>
    </location>
</feature>
<keyword evidence="5 7" id="KW-0371">Homeobox</keyword>
<dbReference type="GO" id="GO:0000978">
    <property type="term" value="F:RNA polymerase II cis-regulatory region sequence-specific DNA binding"/>
    <property type="evidence" value="ECO:0007669"/>
    <property type="project" value="TreeGrafter"/>
</dbReference>
<dbReference type="InterPro" id="IPR017970">
    <property type="entry name" value="Homeobox_CS"/>
</dbReference>
<dbReference type="KEGG" id="cmy:102946371"/>
<evidence type="ECO:0000256" key="7">
    <source>
        <dbReference type="PROSITE-ProRule" id="PRU00108"/>
    </source>
</evidence>
<dbReference type="PROSITE" id="PS00027">
    <property type="entry name" value="HOMEOBOX_1"/>
    <property type="match status" value="1"/>
</dbReference>
<organism evidence="11 12">
    <name type="scientific">Chelonia mydas</name>
    <name type="common">Green sea-turtle</name>
    <name type="synonym">Chelonia agassizi</name>
    <dbReference type="NCBI Taxonomy" id="8469"/>
    <lineage>
        <taxon>Eukaryota</taxon>
        <taxon>Metazoa</taxon>
        <taxon>Chordata</taxon>
        <taxon>Craniata</taxon>
        <taxon>Vertebrata</taxon>
        <taxon>Euteleostomi</taxon>
        <taxon>Archelosauria</taxon>
        <taxon>Testudinata</taxon>
        <taxon>Testudines</taxon>
        <taxon>Cryptodira</taxon>
        <taxon>Durocryptodira</taxon>
        <taxon>Americhelydia</taxon>
        <taxon>Chelonioidea</taxon>
        <taxon>Cheloniidae</taxon>
        <taxon>Chelonia</taxon>
    </lineage>
</organism>
<dbReference type="AlphaFoldDB" id="M7AXN4"/>
<dbReference type="SUPFAM" id="SSF46689">
    <property type="entry name" value="Homeodomain-like"/>
    <property type="match status" value="1"/>
</dbReference>
<dbReference type="FunFam" id="1.10.10.60:FF:000312">
    <property type="entry name" value="Mix-type homeobox gene 1"/>
    <property type="match status" value="1"/>
</dbReference>
<dbReference type="GO" id="GO:0002244">
    <property type="term" value="P:hematopoietic progenitor cell differentiation"/>
    <property type="evidence" value="ECO:0007669"/>
    <property type="project" value="InterPro"/>
</dbReference>
<dbReference type="InterPro" id="IPR009057">
    <property type="entry name" value="Homeodomain-like_sf"/>
</dbReference>
<evidence type="ECO:0000256" key="5">
    <source>
        <dbReference type="ARBA" id="ARBA00023155"/>
    </source>
</evidence>
<dbReference type="GO" id="GO:0001706">
    <property type="term" value="P:endoderm formation"/>
    <property type="evidence" value="ECO:0007669"/>
    <property type="project" value="TreeGrafter"/>
</dbReference>
<dbReference type="PANTHER" id="PTHR47656">
    <property type="entry name" value="HOMEOBOX PROTEIN MIXL"/>
    <property type="match status" value="1"/>
</dbReference>